<dbReference type="GO" id="GO:0047499">
    <property type="term" value="F:calcium-independent phospholipase A2 activity"/>
    <property type="evidence" value="ECO:0007669"/>
    <property type="project" value="TreeGrafter"/>
</dbReference>
<feature type="short sequence motif" description="GXGXXG" evidence="4">
    <location>
        <begin position="173"/>
        <end position="178"/>
    </location>
</feature>
<dbReference type="EMBL" id="JOWA01000100">
    <property type="protein sequence ID" value="KEZ42303.1"/>
    <property type="molecule type" value="Genomic_DNA"/>
</dbReference>
<dbReference type="AlphaFoldDB" id="A0A084G4P1"/>
<dbReference type="HOGENOM" id="CLU_429624_0_0_1"/>
<feature type="short sequence motif" description="DGA/G" evidence="4">
    <location>
        <begin position="379"/>
        <end position="381"/>
    </location>
</feature>
<evidence type="ECO:0000256" key="1">
    <source>
        <dbReference type="ARBA" id="ARBA00022801"/>
    </source>
</evidence>
<feature type="region of interest" description="Disordered" evidence="5">
    <location>
        <begin position="323"/>
        <end position="347"/>
    </location>
</feature>
<dbReference type="GO" id="GO:0016042">
    <property type="term" value="P:lipid catabolic process"/>
    <property type="evidence" value="ECO:0007669"/>
    <property type="project" value="UniProtKB-UniRule"/>
</dbReference>
<dbReference type="GO" id="GO:0016020">
    <property type="term" value="C:membrane"/>
    <property type="evidence" value="ECO:0007669"/>
    <property type="project" value="TreeGrafter"/>
</dbReference>
<dbReference type="SUPFAM" id="SSF52151">
    <property type="entry name" value="FabD/lysophospholipase-like"/>
    <property type="match status" value="1"/>
</dbReference>
<dbReference type="PANTHER" id="PTHR24185">
    <property type="entry name" value="CALCIUM-INDEPENDENT PHOSPHOLIPASE A2-GAMMA"/>
    <property type="match status" value="1"/>
</dbReference>
<keyword evidence="2 4" id="KW-0442">Lipid degradation</keyword>
<protein>
    <recommendedName>
        <fullName evidence="6">PNPLA domain-containing protein</fullName>
    </recommendedName>
</protein>
<dbReference type="OMA" id="LDADHEN"/>
<dbReference type="GO" id="GO:0019369">
    <property type="term" value="P:arachidonate metabolic process"/>
    <property type="evidence" value="ECO:0007669"/>
    <property type="project" value="TreeGrafter"/>
</dbReference>
<dbReference type="InterPro" id="IPR016035">
    <property type="entry name" value="Acyl_Trfase/lysoPLipase"/>
</dbReference>
<feature type="short sequence motif" description="GXSXG" evidence="4">
    <location>
        <begin position="215"/>
        <end position="219"/>
    </location>
</feature>
<sequence length="530" mass="58362">MRKNTKNGSDIHVVHDPGQGSTIDIVAIHGLTGHWKETWTPKGTGASYFWLAEAIPETCPEARVISCEIRSLDQHAIDNLIFNLIDDRETHGRTKVPLVIIAKSFGVNFVNQEFEALGGLELPIACFYETEPISQVDESKDGSDASLKNVMRSLRGLVSKVLDQGLKILSIDGGGVRGLFSALVLRAIMEAVRDIDTPEFPDIPKPCDYFDLMCGTSSGGLLAIMLGRLRMDVVACIREYRALAGEIFKNSPNDPQKFSKSIIRKPWFPGETLESITKGLVTDYLPTVEKEHLKRQGIKVEDAPLQPHTQTGCPTFVCARPVAEDRGDNKDPRPDRLRTYSSPLSEPSSGCKIWEAARATSAAPFYFPPMKINGIDYVDGGMGSNNPIREAVNEAQQFGSISCIISIGAGRGDKTSPRGGLVSLLRSNLSDVTDTEGEHCWFVEGNDKLRVEYSRLQEETDLGKIDLADWKKLEVIDSLAQKYLQSDEGREQIFEVRKATFEKTWRGEDLGSTLGRGIVNSTASLNSANV</sequence>
<reference evidence="7 8" key="1">
    <citation type="journal article" date="2014" name="Genome Announc.">
        <title>Draft genome sequence of the pathogenic fungus Scedosporium apiospermum.</title>
        <authorList>
            <person name="Vandeputte P."/>
            <person name="Ghamrawi S."/>
            <person name="Rechenmann M."/>
            <person name="Iltis A."/>
            <person name="Giraud S."/>
            <person name="Fleury M."/>
            <person name="Thornton C."/>
            <person name="Delhaes L."/>
            <person name="Meyer W."/>
            <person name="Papon N."/>
            <person name="Bouchara J.P."/>
        </authorList>
    </citation>
    <scope>NUCLEOTIDE SEQUENCE [LARGE SCALE GENOMIC DNA]</scope>
    <source>
        <strain evidence="7 8">IHEM 14462</strain>
    </source>
</reference>
<evidence type="ECO:0000256" key="2">
    <source>
        <dbReference type="ARBA" id="ARBA00022963"/>
    </source>
</evidence>
<feature type="active site" description="Proton acceptor" evidence="4">
    <location>
        <position position="379"/>
    </location>
</feature>
<dbReference type="RefSeq" id="XP_016642102.1">
    <property type="nucleotide sequence ID" value="XM_016788345.1"/>
</dbReference>
<evidence type="ECO:0000256" key="3">
    <source>
        <dbReference type="ARBA" id="ARBA00023098"/>
    </source>
</evidence>
<dbReference type="InterPro" id="IPR002641">
    <property type="entry name" value="PNPLA_dom"/>
</dbReference>
<name>A0A084G4P1_PSEDA</name>
<dbReference type="Pfam" id="PF01734">
    <property type="entry name" value="Patatin"/>
    <property type="match status" value="1"/>
</dbReference>
<evidence type="ECO:0000313" key="8">
    <source>
        <dbReference type="Proteomes" id="UP000028545"/>
    </source>
</evidence>
<comment type="caution">
    <text evidence="7">The sequence shown here is derived from an EMBL/GenBank/DDBJ whole genome shotgun (WGS) entry which is preliminary data.</text>
</comment>
<dbReference type="OrthoDB" id="626167at2759"/>
<evidence type="ECO:0000256" key="5">
    <source>
        <dbReference type="SAM" id="MobiDB-lite"/>
    </source>
</evidence>
<organism evidence="7 8">
    <name type="scientific">Pseudallescheria apiosperma</name>
    <name type="common">Scedosporium apiospermum</name>
    <dbReference type="NCBI Taxonomy" id="563466"/>
    <lineage>
        <taxon>Eukaryota</taxon>
        <taxon>Fungi</taxon>
        <taxon>Dikarya</taxon>
        <taxon>Ascomycota</taxon>
        <taxon>Pezizomycotina</taxon>
        <taxon>Sordariomycetes</taxon>
        <taxon>Hypocreomycetidae</taxon>
        <taxon>Microascales</taxon>
        <taxon>Microascaceae</taxon>
        <taxon>Scedosporium</taxon>
    </lineage>
</organism>
<dbReference type="PANTHER" id="PTHR24185:SF1">
    <property type="entry name" value="CALCIUM-INDEPENDENT PHOSPHOLIPASE A2-GAMMA"/>
    <property type="match status" value="1"/>
</dbReference>
<gene>
    <name evidence="7" type="ORF">SAPIO_CDS6169</name>
</gene>
<evidence type="ECO:0000259" key="6">
    <source>
        <dbReference type="PROSITE" id="PS51635"/>
    </source>
</evidence>
<feature type="active site" description="Nucleophile" evidence="4">
    <location>
        <position position="217"/>
    </location>
</feature>
<evidence type="ECO:0000313" key="7">
    <source>
        <dbReference type="EMBL" id="KEZ42303.1"/>
    </source>
</evidence>
<dbReference type="GO" id="GO:0046486">
    <property type="term" value="P:glycerolipid metabolic process"/>
    <property type="evidence" value="ECO:0007669"/>
    <property type="project" value="UniProtKB-ARBA"/>
</dbReference>
<dbReference type="Gene3D" id="3.40.1090.10">
    <property type="entry name" value="Cytosolic phospholipase A2 catalytic domain"/>
    <property type="match status" value="1"/>
</dbReference>
<dbReference type="PROSITE" id="PS51635">
    <property type="entry name" value="PNPLA"/>
    <property type="match status" value="1"/>
</dbReference>
<dbReference type="GeneID" id="27725241"/>
<dbReference type="Proteomes" id="UP000028545">
    <property type="component" value="Unassembled WGS sequence"/>
</dbReference>
<dbReference type="VEuPathDB" id="FungiDB:SAPIO_CDS6169"/>
<dbReference type="KEGG" id="sapo:SAPIO_CDS6169"/>
<keyword evidence="3 4" id="KW-0443">Lipid metabolism</keyword>
<feature type="domain" description="PNPLA" evidence="6">
    <location>
        <begin position="169"/>
        <end position="392"/>
    </location>
</feature>
<accession>A0A084G4P1</accession>
<feature type="compositionally biased region" description="Basic and acidic residues" evidence="5">
    <location>
        <begin position="323"/>
        <end position="338"/>
    </location>
</feature>
<evidence type="ECO:0000256" key="4">
    <source>
        <dbReference type="PROSITE-ProRule" id="PRU01161"/>
    </source>
</evidence>
<keyword evidence="1 4" id="KW-0378">Hydrolase</keyword>
<proteinExistence type="predicted"/>
<keyword evidence="8" id="KW-1185">Reference proteome</keyword>